<name>A0A2I7QR70_9VIRU</name>
<accession>A0A2I7QR70</accession>
<evidence type="ECO:0008006" key="3">
    <source>
        <dbReference type="Google" id="ProtNLM"/>
    </source>
</evidence>
<organism evidence="1 2">
    <name type="scientific">Vibrio phage 1.043.O._10N.261.52.C7</name>
    <dbReference type="NCBI Taxonomy" id="1881302"/>
    <lineage>
        <taxon>Viruses</taxon>
        <taxon>Varidnaviria</taxon>
        <taxon>Abadenavirae</taxon>
        <taxon>Produgelaviricota</taxon>
        <taxon>Belvinaviricetes</taxon>
        <taxon>Vinavirales</taxon>
        <taxon>Autolykiviridae</taxon>
    </lineage>
</organism>
<proteinExistence type="predicted"/>
<protein>
    <recommendedName>
        <fullName evidence="3">Coil containing protein</fullName>
    </recommendedName>
</protein>
<dbReference type="Proteomes" id="UP000276630">
    <property type="component" value="Segment"/>
</dbReference>
<gene>
    <name evidence="1" type="ORF">NVP1043O_17</name>
</gene>
<evidence type="ECO:0000313" key="2">
    <source>
        <dbReference type="Proteomes" id="UP000276630"/>
    </source>
</evidence>
<reference evidence="1 2" key="1">
    <citation type="submission" date="2017-11" db="EMBL/GenBank/DDBJ databases">
        <title>A major lineage of nontailed dsDNA viruses as unrecognized killers of marine bacteria.</title>
        <authorList>
            <person name="Kauffman K.M."/>
            <person name="Hussain F.A."/>
            <person name="Yang J."/>
            <person name="Arevalo P."/>
            <person name="Brown J.M."/>
            <person name="Chang W.K."/>
            <person name="VanInsberghe D."/>
            <person name="Elsherbini J."/>
            <person name="Cutler M.B."/>
            <person name="Kelly L."/>
            <person name="Polz M.F."/>
        </authorList>
    </citation>
    <scope>NUCLEOTIDE SEQUENCE [LARGE SCALE GENOMIC DNA]</scope>
</reference>
<sequence>MSFSKGGSSKSATTNEQNPITATDSAIVAAEGSTVNITDGGAFDVVRDIIGSNESVVNDVILSNERISDTSINAGLDYFGQANASIQDSIDKVFDFANETVSQSQDTIASSAQAIFDSAKSDELNKSQDLNAAIRELSKWAVFGVVGYTALRYAFK</sequence>
<dbReference type="EMBL" id="MG592426">
    <property type="protein sequence ID" value="AUR83900.1"/>
    <property type="molecule type" value="Genomic_DNA"/>
</dbReference>
<evidence type="ECO:0000313" key="1">
    <source>
        <dbReference type="EMBL" id="AUR83900.1"/>
    </source>
</evidence>